<dbReference type="PANTHER" id="PTHR33931">
    <property type="entry name" value="HOLIN-LIKE PROTEIN CIDA-RELATED"/>
    <property type="match status" value="1"/>
</dbReference>
<comment type="subcellular location">
    <subcellularLocation>
        <location evidence="1">Cell membrane</location>
        <topology evidence="1">Multi-pass membrane protein</topology>
    </subcellularLocation>
</comment>
<evidence type="ECO:0000256" key="2">
    <source>
        <dbReference type="ARBA" id="ARBA00022475"/>
    </source>
</evidence>
<keyword evidence="8" id="KW-1185">Reference proteome</keyword>
<evidence type="ECO:0000256" key="5">
    <source>
        <dbReference type="ARBA" id="ARBA00023136"/>
    </source>
</evidence>
<evidence type="ECO:0000313" key="7">
    <source>
        <dbReference type="EMBL" id="RXJ49987.1"/>
    </source>
</evidence>
<evidence type="ECO:0000256" key="4">
    <source>
        <dbReference type="ARBA" id="ARBA00022989"/>
    </source>
</evidence>
<proteinExistence type="predicted"/>
<dbReference type="GO" id="GO:0005886">
    <property type="term" value="C:plasma membrane"/>
    <property type="evidence" value="ECO:0007669"/>
    <property type="project" value="UniProtKB-SubCell"/>
</dbReference>
<keyword evidence="4 6" id="KW-1133">Transmembrane helix</keyword>
<evidence type="ECO:0000256" key="1">
    <source>
        <dbReference type="ARBA" id="ARBA00004651"/>
    </source>
</evidence>
<dbReference type="PANTHER" id="PTHR33931:SF5">
    <property type="entry name" value="UPF0299 MEMBRANE PROTEIN YOHJ"/>
    <property type="match status" value="1"/>
</dbReference>
<keyword evidence="3 6" id="KW-0812">Transmembrane</keyword>
<protein>
    <submittedName>
        <fullName evidence="7">CidA/LrgA family protein</fullName>
    </submittedName>
</protein>
<dbReference type="EMBL" id="SDDZ01000005">
    <property type="protein sequence ID" value="RXJ49987.1"/>
    <property type="molecule type" value="Genomic_DNA"/>
</dbReference>
<dbReference type="Proteomes" id="UP000289792">
    <property type="component" value="Unassembled WGS sequence"/>
</dbReference>
<keyword evidence="2" id="KW-1003">Cell membrane</keyword>
<organism evidence="7 8">
    <name type="scientific">Gelidibacter gilvus</name>
    <dbReference type="NCBI Taxonomy" id="59602"/>
    <lineage>
        <taxon>Bacteria</taxon>
        <taxon>Pseudomonadati</taxon>
        <taxon>Bacteroidota</taxon>
        <taxon>Flavobacteriia</taxon>
        <taxon>Flavobacteriales</taxon>
        <taxon>Flavobacteriaceae</taxon>
        <taxon>Gelidibacter</taxon>
    </lineage>
</organism>
<accession>A0A4Q0XFK1</accession>
<evidence type="ECO:0000313" key="8">
    <source>
        <dbReference type="Proteomes" id="UP000289792"/>
    </source>
</evidence>
<evidence type="ECO:0000256" key="3">
    <source>
        <dbReference type="ARBA" id="ARBA00022692"/>
    </source>
</evidence>
<gene>
    <name evidence="7" type="ORF">ESZ48_10945</name>
</gene>
<dbReference type="InterPro" id="IPR005538">
    <property type="entry name" value="LrgA/CidA"/>
</dbReference>
<feature type="transmembrane region" description="Helical" evidence="6">
    <location>
        <begin position="27"/>
        <end position="45"/>
    </location>
</feature>
<keyword evidence="5 6" id="KW-0472">Membrane</keyword>
<name>A0A4Q0XFK1_9FLAO</name>
<sequence length="112" mass="12785">MLKAFLILFLFLGLGELIKYFIEIPIPGNILGMVLIFIALKLKLIKLEWVKPASDTLLNYLVLFFIPFGVGLMSYFDFINLYWVILCVAAGLSTLITLYVTALIQQKLEKHD</sequence>
<feature type="transmembrane region" description="Helical" evidence="6">
    <location>
        <begin position="57"/>
        <end position="76"/>
    </location>
</feature>
<reference evidence="7 8" key="1">
    <citation type="submission" date="2019-01" db="EMBL/GenBank/DDBJ databases">
        <title>Genome sequence of the Antarctic species Gelidibacter gilvus ACAM 158(T).</title>
        <authorList>
            <person name="Bowman J.P."/>
        </authorList>
    </citation>
    <scope>NUCLEOTIDE SEQUENCE [LARGE SCALE GENOMIC DNA]</scope>
    <source>
        <strain evidence="7 8">IC158</strain>
    </source>
</reference>
<dbReference type="Pfam" id="PF03788">
    <property type="entry name" value="LrgA"/>
    <property type="match status" value="1"/>
</dbReference>
<dbReference type="AlphaFoldDB" id="A0A4Q0XFK1"/>
<evidence type="ECO:0000256" key="6">
    <source>
        <dbReference type="SAM" id="Phobius"/>
    </source>
</evidence>
<feature type="transmembrane region" description="Helical" evidence="6">
    <location>
        <begin position="82"/>
        <end position="104"/>
    </location>
</feature>
<dbReference type="OrthoDB" id="3176438at2"/>
<comment type="caution">
    <text evidence="7">The sequence shown here is derived from an EMBL/GenBank/DDBJ whole genome shotgun (WGS) entry which is preliminary data.</text>
</comment>